<evidence type="ECO:0000256" key="12">
    <source>
        <dbReference type="SAM" id="MobiDB-lite"/>
    </source>
</evidence>
<reference evidence="15" key="1">
    <citation type="submission" date="2025-08" db="UniProtKB">
        <authorList>
            <consortium name="RefSeq"/>
        </authorList>
    </citation>
    <scope>IDENTIFICATION</scope>
</reference>
<keyword evidence="14" id="KW-1185">Reference proteome</keyword>
<evidence type="ECO:0000313" key="15">
    <source>
        <dbReference type="RefSeq" id="XP_010928896.1"/>
    </source>
</evidence>
<dbReference type="KEGG" id="egu:105050533"/>
<keyword evidence="9" id="KW-0464">Manganese</keyword>
<dbReference type="PANTHER" id="PTHR47992">
    <property type="entry name" value="PROTEIN PHOSPHATASE"/>
    <property type="match status" value="1"/>
</dbReference>
<comment type="cofactor">
    <cofactor evidence="1">
        <name>Mn(2+)</name>
        <dbReference type="ChEBI" id="CHEBI:29035"/>
    </cofactor>
</comment>
<dbReference type="AlphaFoldDB" id="A0A6I9RMQ4"/>
<name>A0A6I9RMQ4_ELAGV</name>
<feature type="region of interest" description="Disordered" evidence="12">
    <location>
        <begin position="1"/>
        <end position="80"/>
    </location>
</feature>
<protein>
    <recommendedName>
        <fullName evidence="4">protein-serine/threonine phosphatase</fullName>
        <ecNumber evidence="4">3.1.3.16</ecNumber>
    </recommendedName>
</protein>
<dbReference type="EC" id="3.1.3.16" evidence="4"/>
<evidence type="ECO:0000256" key="3">
    <source>
        <dbReference type="ARBA" id="ARBA00006702"/>
    </source>
</evidence>
<evidence type="ECO:0000256" key="6">
    <source>
        <dbReference type="ARBA" id="ARBA00022801"/>
    </source>
</evidence>
<keyword evidence="7" id="KW-0460">Magnesium</keyword>
<keyword evidence="5" id="KW-0479">Metal-binding</keyword>
<evidence type="ECO:0000256" key="8">
    <source>
        <dbReference type="ARBA" id="ARBA00022912"/>
    </source>
</evidence>
<dbReference type="GO" id="GO:0046872">
    <property type="term" value="F:metal ion binding"/>
    <property type="evidence" value="ECO:0007669"/>
    <property type="project" value="UniProtKB-KW"/>
</dbReference>
<accession>A0A6I9RMQ4</accession>
<evidence type="ECO:0000256" key="9">
    <source>
        <dbReference type="ARBA" id="ARBA00023211"/>
    </source>
</evidence>
<evidence type="ECO:0000256" key="5">
    <source>
        <dbReference type="ARBA" id="ARBA00022723"/>
    </source>
</evidence>
<dbReference type="Pfam" id="PF00481">
    <property type="entry name" value="PP2C"/>
    <property type="match status" value="1"/>
</dbReference>
<feature type="compositionally biased region" description="Basic residues" evidence="12">
    <location>
        <begin position="35"/>
        <end position="46"/>
    </location>
</feature>
<dbReference type="InterPro" id="IPR036457">
    <property type="entry name" value="PPM-type-like_dom_sf"/>
</dbReference>
<keyword evidence="8" id="KW-0904">Protein phosphatase</keyword>
<dbReference type="InterPro" id="IPR015655">
    <property type="entry name" value="PP2C"/>
</dbReference>
<feature type="compositionally biased region" description="Basic and acidic residues" evidence="12">
    <location>
        <begin position="47"/>
        <end position="58"/>
    </location>
</feature>
<feature type="compositionally biased region" description="Low complexity" evidence="12">
    <location>
        <begin position="1"/>
        <end position="29"/>
    </location>
</feature>
<comment type="cofactor">
    <cofactor evidence="2">
        <name>Mg(2+)</name>
        <dbReference type="ChEBI" id="CHEBI:18420"/>
    </cofactor>
</comment>
<evidence type="ECO:0000256" key="7">
    <source>
        <dbReference type="ARBA" id="ARBA00022842"/>
    </source>
</evidence>
<dbReference type="GeneID" id="105050533"/>
<evidence type="ECO:0000256" key="10">
    <source>
        <dbReference type="ARBA" id="ARBA00047761"/>
    </source>
</evidence>
<evidence type="ECO:0000256" key="4">
    <source>
        <dbReference type="ARBA" id="ARBA00013081"/>
    </source>
</evidence>
<dbReference type="FunFam" id="3.60.40.10:FF:000024">
    <property type="entry name" value="probable protein phosphatase 2C 33"/>
    <property type="match status" value="1"/>
</dbReference>
<dbReference type="SUPFAM" id="SSF81606">
    <property type="entry name" value="PP2C-like"/>
    <property type="match status" value="1"/>
</dbReference>
<dbReference type="InParanoid" id="A0A6I9RMQ4"/>
<dbReference type="RefSeq" id="XP_010928896.1">
    <property type="nucleotide sequence ID" value="XM_010930594.3"/>
</dbReference>
<evidence type="ECO:0000256" key="1">
    <source>
        <dbReference type="ARBA" id="ARBA00001936"/>
    </source>
</evidence>
<comment type="catalytic activity">
    <reaction evidence="11">
        <text>O-phospho-L-threonyl-[protein] + H2O = L-threonyl-[protein] + phosphate</text>
        <dbReference type="Rhea" id="RHEA:47004"/>
        <dbReference type="Rhea" id="RHEA-COMP:11060"/>
        <dbReference type="Rhea" id="RHEA-COMP:11605"/>
        <dbReference type="ChEBI" id="CHEBI:15377"/>
        <dbReference type="ChEBI" id="CHEBI:30013"/>
        <dbReference type="ChEBI" id="CHEBI:43474"/>
        <dbReference type="ChEBI" id="CHEBI:61977"/>
        <dbReference type="EC" id="3.1.3.16"/>
    </reaction>
</comment>
<dbReference type="FunCoup" id="A0A6I9RMQ4">
    <property type="interactions" value="95"/>
</dbReference>
<evidence type="ECO:0000256" key="11">
    <source>
        <dbReference type="ARBA" id="ARBA00048336"/>
    </source>
</evidence>
<dbReference type="Gene3D" id="3.60.40.10">
    <property type="entry name" value="PPM-type phosphatase domain"/>
    <property type="match status" value="1"/>
</dbReference>
<dbReference type="InterPro" id="IPR001932">
    <property type="entry name" value="PPM-type_phosphatase-like_dom"/>
</dbReference>
<evidence type="ECO:0000256" key="2">
    <source>
        <dbReference type="ARBA" id="ARBA00001946"/>
    </source>
</evidence>
<proteinExistence type="inferred from homology"/>
<gene>
    <name evidence="15" type="primary">LOC105050533</name>
</gene>
<evidence type="ECO:0000259" key="13">
    <source>
        <dbReference type="PROSITE" id="PS51746"/>
    </source>
</evidence>
<evidence type="ECO:0000313" key="14">
    <source>
        <dbReference type="Proteomes" id="UP000504607"/>
    </source>
</evidence>
<comment type="similarity">
    <text evidence="3">Belongs to the PP2C family.</text>
</comment>
<dbReference type="Proteomes" id="UP000504607">
    <property type="component" value="Chromosome 8"/>
</dbReference>
<dbReference type="GO" id="GO:0004722">
    <property type="term" value="F:protein serine/threonine phosphatase activity"/>
    <property type="evidence" value="ECO:0007669"/>
    <property type="project" value="UniProtKB-EC"/>
</dbReference>
<sequence length="548" mass="59457">MGSCMSSQSPGTPAAAASGGTPAISSASSFQIGSKRWRRWRNAKKMRKEEEKNGEGKGGEASGGELSDRWTASSGGEGLLEEDLHRVPGRKFLNGATEVACLFSQQGKKGFNQDAMLVWENFASRSDTTFCGVFDGHGPFGHLVAKKVRDSLPLKLCAEWIGNVSGHDGPCQNGFLTGSANSEGTTSVIIDDECADPLDVDENENLPEMYLTLKQSLLKASRLMDKELKVQQTIDCFCSGTTAVTIVKQGQDLVVGNVGDSRAILGRRDEDNNLVAVQLTIDLKPNLPREASRIQQCKGRVFALQDEPEVARVWLPNSDSPGLAMARAFGDFCLKDYGLISIPDVSYHHLIEKDEFIVLATDGVWDVLSNKEVVDIVASAPTRTTAARAVVDCAVRAWRLKFPTSKIDDCAVVCLFLDPQLLFSKTQENISWKTSPTEPVEMTALVSSDLDVNGREGISGSVSGGAQISSFGHLNTLYNANEIVTVSEEPKGNVVPERCESRLSLADCIATAEEEWSALEGVTRVNSLLNLPRFLSGNKRSGSWRKRF</sequence>
<dbReference type="PROSITE" id="PS51746">
    <property type="entry name" value="PPM_2"/>
    <property type="match status" value="1"/>
</dbReference>
<dbReference type="SMART" id="SM00332">
    <property type="entry name" value="PP2Cc"/>
    <property type="match status" value="1"/>
</dbReference>
<keyword evidence="6" id="KW-0378">Hydrolase</keyword>
<dbReference type="CDD" id="cd00143">
    <property type="entry name" value="PP2Cc"/>
    <property type="match status" value="1"/>
</dbReference>
<comment type="catalytic activity">
    <reaction evidence="10">
        <text>O-phospho-L-seryl-[protein] + H2O = L-seryl-[protein] + phosphate</text>
        <dbReference type="Rhea" id="RHEA:20629"/>
        <dbReference type="Rhea" id="RHEA-COMP:9863"/>
        <dbReference type="Rhea" id="RHEA-COMP:11604"/>
        <dbReference type="ChEBI" id="CHEBI:15377"/>
        <dbReference type="ChEBI" id="CHEBI:29999"/>
        <dbReference type="ChEBI" id="CHEBI:43474"/>
        <dbReference type="ChEBI" id="CHEBI:83421"/>
        <dbReference type="EC" id="3.1.3.16"/>
    </reaction>
</comment>
<organism evidence="14 15">
    <name type="scientific">Elaeis guineensis var. tenera</name>
    <name type="common">Oil palm</name>
    <dbReference type="NCBI Taxonomy" id="51953"/>
    <lineage>
        <taxon>Eukaryota</taxon>
        <taxon>Viridiplantae</taxon>
        <taxon>Streptophyta</taxon>
        <taxon>Embryophyta</taxon>
        <taxon>Tracheophyta</taxon>
        <taxon>Spermatophyta</taxon>
        <taxon>Magnoliopsida</taxon>
        <taxon>Liliopsida</taxon>
        <taxon>Arecaceae</taxon>
        <taxon>Arecoideae</taxon>
        <taxon>Cocoseae</taxon>
        <taxon>Elaeidinae</taxon>
        <taxon>Elaeis</taxon>
    </lineage>
</organism>
<feature type="domain" description="PPM-type phosphatase" evidence="13">
    <location>
        <begin position="99"/>
        <end position="417"/>
    </location>
</feature>
<dbReference type="OrthoDB" id="10264738at2759"/>